<evidence type="ECO:0000256" key="4">
    <source>
        <dbReference type="PROSITE-ProRule" id="PRU00339"/>
    </source>
</evidence>
<evidence type="ECO:0000313" key="8">
    <source>
        <dbReference type="EMBL" id="MDN4165942.1"/>
    </source>
</evidence>
<evidence type="ECO:0000256" key="6">
    <source>
        <dbReference type="SAM" id="SignalP"/>
    </source>
</evidence>
<dbReference type="EMBL" id="JAUHJS010000005">
    <property type="protein sequence ID" value="MDN4165942.1"/>
    <property type="molecule type" value="Genomic_DNA"/>
</dbReference>
<comment type="subcellular location">
    <subcellularLocation>
        <location evidence="1">Cell outer membrane</location>
    </subcellularLocation>
</comment>
<feature type="chain" id="PRO_5047296043" evidence="6">
    <location>
        <begin position="22"/>
        <end position="634"/>
    </location>
</feature>
<dbReference type="SMART" id="SM00028">
    <property type="entry name" value="TPR"/>
    <property type="match status" value="2"/>
</dbReference>
<dbReference type="RefSeq" id="WP_320004478.1">
    <property type="nucleotide sequence ID" value="NZ_JAUHJS010000005.1"/>
</dbReference>
<dbReference type="Gene3D" id="1.25.40.10">
    <property type="entry name" value="Tetratricopeptide repeat domain"/>
    <property type="match status" value="1"/>
</dbReference>
<dbReference type="PANTHER" id="PTHR30329">
    <property type="entry name" value="STATOR ELEMENT OF FLAGELLAR MOTOR COMPLEX"/>
    <property type="match status" value="1"/>
</dbReference>
<keyword evidence="9" id="KW-1185">Reference proteome</keyword>
<dbReference type="InterPro" id="IPR011042">
    <property type="entry name" value="6-blade_b-propeller_TolB-like"/>
</dbReference>
<name>A0ABT8F651_9BACT</name>
<evidence type="ECO:0000313" key="9">
    <source>
        <dbReference type="Proteomes" id="UP001168552"/>
    </source>
</evidence>
<dbReference type="InterPro" id="IPR050330">
    <property type="entry name" value="Bact_OuterMem_StrucFunc"/>
</dbReference>
<dbReference type="Gene3D" id="2.120.10.30">
    <property type="entry name" value="TolB, C-terminal domain"/>
    <property type="match status" value="1"/>
</dbReference>
<comment type="caution">
    <text evidence="8">The sequence shown here is derived from an EMBL/GenBank/DDBJ whole genome shotgun (WGS) entry which is preliminary data.</text>
</comment>
<dbReference type="Pfam" id="PF07676">
    <property type="entry name" value="PD40"/>
    <property type="match status" value="2"/>
</dbReference>
<dbReference type="PANTHER" id="PTHR30329:SF21">
    <property type="entry name" value="LIPOPROTEIN YIAD-RELATED"/>
    <property type="match status" value="1"/>
</dbReference>
<evidence type="ECO:0000256" key="3">
    <source>
        <dbReference type="ARBA" id="ARBA00023237"/>
    </source>
</evidence>
<feature type="repeat" description="TPR" evidence="4">
    <location>
        <begin position="62"/>
        <end position="95"/>
    </location>
</feature>
<feature type="signal peptide" evidence="6">
    <location>
        <begin position="1"/>
        <end position="21"/>
    </location>
</feature>
<reference evidence="8" key="1">
    <citation type="submission" date="2023-06" db="EMBL/GenBank/DDBJ databases">
        <title>Cytophagales bacterium Strain LB-30, isolated from soil.</title>
        <authorList>
            <person name="Liu B."/>
        </authorList>
    </citation>
    <scope>NUCLEOTIDE SEQUENCE</scope>
    <source>
        <strain evidence="8">LB-30</strain>
    </source>
</reference>
<accession>A0ABT8F651</accession>
<keyword evidence="2 5" id="KW-0472">Membrane</keyword>
<evidence type="ECO:0000256" key="2">
    <source>
        <dbReference type="ARBA" id="ARBA00023136"/>
    </source>
</evidence>
<dbReference type="PROSITE" id="PS50005">
    <property type="entry name" value="TPR"/>
    <property type="match status" value="1"/>
</dbReference>
<dbReference type="Pfam" id="PF00691">
    <property type="entry name" value="OmpA"/>
    <property type="match status" value="1"/>
</dbReference>
<gene>
    <name evidence="8" type="ORF">QWY31_10540</name>
</gene>
<dbReference type="SUPFAM" id="SSF49464">
    <property type="entry name" value="Carboxypeptidase regulatory domain-like"/>
    <property type="match status" value="1"/>
</dbReference>
<dbReference type="InterPro" id="IPR006665">
    <property type="entry name" value="OmpA-like"/>
</dbReference>
<dbReference type="Proteomes" id="UP001168552">
    <property type="component" value="Unassembled WGS sequence"/>
</dbReference>
<dbReference type="Gene3D" id="3.30.1330.60">
    <property type="entry name" value="OmpA-like domain"/>
    <property type="match status" value="1"/>
</dbReference>
<sequence length="634" mass="71861">MNRFLPLFFTIILFFISSAHAQKISAKAEKLYNEAGALINQRKFFEAEKVLKEALEKQPDFWEANMRLASLYKMLLDNEKAILYFEKAVAIQPTDTRNDVAYFTLANWYFSQGEYEKAQTHLSVLLNFPITKKQLLEDAEFLQACVAFAIQAKNQPATVEIKPLNDPLNQWQLQYFPVITADMHSLIFTARYTSDRNSDENIFITNKTPEGWSAPQPISKAINTPYNEGTCTISADGRTLIITSCAGRQSVGGCDLYISYKEGEEWSEPKNLGPNVNTRSWESQPSLSADGRVLFWASDRPGGKGKTDIWMSTRNAQGEWTLAKNAGPSINTTRDELSPYFHFDQKTLFFSSNGYIGMGGYDVFYSQILENGQFGAPKNLGYPLNDHNDQMGFIFATDGKKAYFSDDQKRNGVPFSYLKEAAFAEPIVPLNDVRVVQGIVTDEQSGNYLGAKVELYDLKTDSILFQTFADRVNGRYLITLAARQSFGLYVEHPGYMPQSRTMEIVGDERTVQENFTLSPLEKGKSIQLHNIYFASNEFALLPESYSELQRMFDWLQANPSIAIEIIGHTDDVGEKPYNQDLSEKRAQSVYQYLFNLGIEKARMRPSGLGESFPLKPNDSSANRAFNRRIEFLIK</sequence>
<dbReference type="SUPFAM" id="SSF103088">
    <property type="entry name" value="OmpA-like"/>
    <property type="match status" value="1"/>
</dbReference>
<protein>
    <submittedName>
        <fullName evidence="8">OmpA family protein</fullName>
    </submittedName>
</protein>
<dbReference type="Pfam" id="PF13181">
    <property type="entry name" value="TPR_8"/>
    <property type="match status" value="1"/>
</dbReference>
<feature type="domain" description="OmpA-like" evidence="7">
    <location>
        <begin position="522"/>
        <end position="634"/>
    </location>
</feature>
<dbReference type="InterPro" id="IPR011659">
    <property type="entry name" value="WD40"/>
</dbReference>
<dbReference type="Gene3D" id="2.60.40.1120">
    <property type="entry name" value="Carboxypeptidase-like, regulatory domain"/>
    <property type="match status" value="1"/>
</dbReference>
<dbReference type="SUPFAM" id="SSF82171">
    <property type="entry name" value="DPP6 N-terminal domain-like"/>
    <property type="match status" value="1"/>
</dbReference>
<keyword evidence="4" id="KW-0802">TPR repeat</keyword>
<dbReference type="SUPFAM" id="SSF48452">
    <property type="entry name" value="TPR-like"/>
    <property type="match status" value="1"/>
</dbReference>
<dbReference type="InterPro" id="IPR011990">
    <property type="entry name" value="TPR-like_helical_dom_sf"/>
</dbReference>
<evidence type="ECO:0000259" key="7">
    <source>
        <dbReference type="PROSITE" id="PS51123"/>
    </source>
</evidence>
<evidence type="ECO:0000256" key="5">
    <source>
        <dbReference type="PROSITE-ProRule" id="PRU00473"/>
    </source>
</evidence>
<evidence type="ECO:0000256" key="1">
    <source>
        <dbReference type="ARBA" id="ARBA00004442"/>
    </source>
</evidence>
<dbReference type="CDD" id="cd07185">
    <property type="entry name" value="OmpA_C-like"/>
    <property type="match status" value="1"/>
</dbReference>
<dbReference type="PROSITE" id="PS51123">
    <property type="entry name" value="OMPA_2"/>
    <property type="match status" value="1"/>
</dbReference>
<dbReference type="InterPro" id="IPR036737">
    <property type="entry name" value="OmpA-like_sf"/>
</dbReference>
<dbReference type="InterPro" id="IPR006664">
    <property type="entry name" value="OMP_bac"/>
</dbReference>
<proteinExistence type="predicted"/>
<keyword evidence="3" id="KW-0998">Cell outer membrane</keyword>
<keyword evidence="6" id="KW-0732">Signal</keyword>
<organism evidence="8 9">
    <name type="scientific">Shiella aurantiaca</name>
    <dbReference type="NCBI Taxonomy" id="3058365"/>
    <lineage>
        <taxon>Bacteria</taxon>
        <taxon>Pseudomonadati</taxon>
        <taxon>Bacteroidota</taxon>
        <taxon>Cytophagia</taxon>
        <taxon>Cytophagales</taxon>
        <taxon>Shiellaceae</taxon>
        <taxon>Shiella</taxon>
    </lineage>
</organism>
<dbReference type="PRINTS" id="PR01021">
    <property type="entry name" value="OMPADOMAIN"/>
</dbReference>
<dbReference type="InterPro" id="IPR019734">
    <property type="entry name" value="TPR_rpt"/>
</dbReference>
<dbReference type="InterPro" id="IPR008969">
    <property type="entry name" value="CarboxyPept-like_regulatory"/>
</dbReference>